<reference evidence="11 12" key="1">
    <citation type="submission" date="2016-10" db="EMBL/GenBank/DDBJ databases">
        <authorList>
            <person name="de Groot N.N."/>
        </authorList>
    </citation>
    <scope>NUCLEOTIDE SEQUENCE [LARGE SCALE GENOMIC DNA]</scope>
    <source>
        <strain evidence="11 12">DSM 45317</strain>
    </source>
</reference>
<feature type="transmembrane region" description="Helical" evidence="10">
    <location>
        <begin position="292"/>
        <end position="311"/>
    </location>
</feature>
<feature type="transmembrane region" description="Helical" evidence="10">
    <location>
        <begin position="61"/>
        <end position="79"/>
    </location>
</feature>
<feature type="transmembrane region" description="Helical" evidence="10">
    <location>
        <begin position="117"/>
        <end position="138"/>
    </location>
</feature>
<evidence type="ECO:0000256" key="4">
    <source>
        <dbReference type="ARBA" id="ARBA00022519"/>
    </source>
</evidence>
<evidence type="ECO:0000256" key="9">
    <source>
        <dbReference type="SAM" id="MobiDB-lite"/>
    </source>
</evidence>
<proteinExistence type="predicted"/>
<dbReference type="OrthoDB" id="3468954at2"/>
<evidence type="ECO:0000313" key="12">
    <source>
        <dbReference type="Proteomes" id="UP000199152"/>
    </source>
</evidence>
<dbReference type="GO" id="GO:0005886">
    <property type="term" value="C:plasma membrane"/>
    <property type="evidence" value="ECO:0007669"/>
    <property type="project" value="UniProtKB-SubCell"/>
</dbReference>
<organism evidence="11 12">
    <name type="scientific">Geodermatophilus ruber</name>
    <dbReference type="NCBI Taxonomy" id="504800"/>
    <lineage>
        <taxon>Bacteria</taxon>
        <taxon>Bacillati</taxon>
        <taxon>Actinomycetota</taxon>
        <taxon>Actinomycetes</taxon>
        <taxon>Geodermatophilales</taxon>
        <taxon>Geodermatophilaceae</taxon>
        <taxon>Geodermatophilus</taxon>
    </lineage>
</organism>
<dbReference type="AlphaFoldDB" id="A0A1I4G6Z4"/>
<feature type="transmembrane region" description="Helical" evidence="10">
    <location>
        <begin position="145"/>
        <end position="163"/>
    </location>
</feature>
<feature type="transmembrane region" description="Helical" evidence="10">
    <location>
        <begin position="235"/>
        <end position="255"/>
    </location>
</feature>
<keyword evidence="3" id="KW-1003">Cell membrane</keyword>
<evidence type="ECO:0000256" key="3">
    <source>
        <dbReference type="ARBA" id="ARBA00022475"/>
    </source>
</evidence>
<comment type="subcellular location">
    <subcellularLocation>
        <location evidence="1">Cell membrane</location>
        <topology evidence="1">Multi-pass membrane protein</topology>
    </subcellularLocation>
</comment>
<dbReference type="CDD" id="cd06579">
    <property type="entry name" value="TM_PBP1_transp_AraH_like"/>
    <property type="match status" value="1"/>
</dbReference>
<dbReference type="RefSeq" id="WP_091325738.1">
    <property type="nucleotide sequence ID" value="NZ_FOSW01000008.1"/>
</dbReference>
<dbReference type="PANTHER" id="PTHR32196">
    <property type="entry name" value="ABC TRANSPORTER PERMEASE PROTEIN YPHD-RELATED-RELATED"/>
    <property type="match status" value="1"/>
</dbReference>
<dbReference type="STRING" id="504800.SAMN04488085_108146"/>
<name>A0A1I4G6Z4_9ACTN</name>
<evidence type="ECO:0000256" key="2">
    <source>
        <dbReference type="ARBA" id="ARBA00022448"/>
    </source>
</evidence>
<dbReference type="InterPro" id="IPR001851">
    <property type="entry name" value="ABC_transp_permease"/>
</dbReference>
<accession>A0A1I4G6Z4</accession>
<keyword evidence="6 10" id="KW-1133">Transmembrane helix</keyword>
<evidence type="ECO:0000256" key="5">
    <source>
        <dbReference type="ARBA" id="ARBA00022692"/>
    </source>
</evidence>
<feature type="transmembrane region" description="Helical" evidence="10">
    <location>
        <begin position="86"/>
        <end position="105"/>
    </location>
</feature>
<protein>
    <recommendedName>
        <fullName evidence="8">Autoinducer 2 import system permease protein LsrD</fullName>
    </recommendedName>
</protein>
<dbReference type="InParanoid" id="A0A1I4G6Z4"/>
<feature type="transmembrane region" description="Helical" evidence="10">
    <location>
        <begin position="32"/>
        <end position="55"/>
    </location>
</feature>
<evidence type="ECO:0000256" key="7">
    <source>
        <dbReference type="ARBA" id="ARBA00023136"/>
    </source>
</evidence>
<keyword evidence="4" id="KW-0997">Cell inner membrane</keyword>
<keyword evidence="12" id="KW-1185">Reference proteome</keyword>
<dbReference type="EMBL" id="FOSW01000008">
    <property type="protein sequence ID" value="SFL24856.1"/>
    <property type="molecule type" value="Genomic_DNA"/>
</dbReference>
<feature type="transmembrane region" description="Helical" evidence="10">
    <location>
        <begin position="267"/>
        <end position="285"/>
    </location>
</feature>
<dbReference type="GO" id="GO:0022857">
    <property type="term" value="F:transmembrane transporter activity"/>
    <property type="evidence" value="ECO:0007669"/>
    <property type="project" value="InterPro"/>
</dbReference>
<evidence type="ECO:0000256" key="6">
    <source>
        <dbReference type="ARBA" id="ARBA00022989"/>
    </source>
</evidence>
<evidence type="ECO:0000313" key="11">
    <source>
        <dbReference type="EMBL" id="SFL24856.1"/>
    </source>
</evidence>
<feature type="compositionally biased region" description="Polar residues" evidence="9">
    <location>
        <begin position="1"/>
        <end position="17"/>
    </location>
</feature>
<sequence>MTVSQSETKPATGSTAQPAGGKDNRRRIPGGAMVWVLVLLIIAAIVLSKGVFIRPSNLTTVLYQTAVVGVLAMAQAYAVISKGLDLSIGATAILAALVIGDASSADPQFLPHLPLPLAILAGLLVGLLVGVVNGFIAGRTTVPPFIITLSTYLVIVGITFMLTQGAPVTQPDQLLKDLGDARVWILPVPVLLWFVLIVIGHLVLSRTKQGAMLYSVGGNETAARLSGVPVPRIKVFIYAAAGVFAAAAGLLFLTRTGSVSPSAGSEFMLMSVAAVVVGGIPLSGGQGKIRDVVLGVLILGIAGNLMNLMLISPYLQMAVQGAIILVAVGANQRLAQGRGD</sequence>
<gene>
    <name evidence="11" type="ORF">SAMN04488085_108146</name>
</gene>
<keyword evidence="7 10" id="KW-0472">Membrane</keyword>
<dbReference type="Proteomes" id="UP000199152">
    <property type="component" value="Unassembled WGS sequence"/>
</dbReference>
<keyword evidence="2" id="KW-0813">Transport</keyword>
<dbReference type="Pfam" id="PF02653">
    <property type="entry name" value="BPD_transp_2"/>
    <property type="match status" value="1"/>
</dbReference>
<evidence type="ECO:0000256" key="8">
    <source>
        <dbReference type="ARBA" id="ARBA00039381"/>
    </source>
</evidence>
<evidence type="ECO:0000256" key="1">
    <source>
        <dbReference type="ARBA" id="ARBA00004651"/>
    </source>
</evidence>
<dbReference type="PANTHER" id="PTHR32196:SF71">
    <property type="entry name" value="AUTOINDUCER 2 IMPORT SYSTEM PERMEASE PROTEIN LSRD"/>
    <property type="match status" value="1"/>
</dbReference>
<evidence type="ECO:0000256" key="10">
    <source>
        <dbReference type="SAM" id="Phobius"/>
    </source>
</evidence>
<keyword evidence="5 10" id="KW-0812">Transmembrane</keyword>
<feature type="region of interest" description="Disordered" evidence="9">
    <location>
        <begin position="1"/>
        <end position="25"/>
    </location>
</feature>
<feature type="transmembrane region" description="Helical" evidence="10">
    <location>
        <begin position="183"/>
        <end position="204"/>
    </location>
</feature>